<dbReference type="Pfam" id="PF09891">
    <property type="entry name" value="DUF2118"/>
    <property type="match status" value="1"/>
</dbReference>
<dbReference type="InterPro" id="IPR019217">
    <property type="entry name" value="DUF2118"/>
</dbReference>
<proteinExistence type="predicted"/>
<evidence type="ECO:0000313" key="1">
    <source>
        <dbReference type="EMBL" id="GAA0594950.1"/>
    </source>
</evidence>
<gene>
    <name evidence="1" type="ORF">GCM10009001_08840</name>
</gene>
<dbReference type="Proteomes" id="UP001500866">
    <property type="component" value="Unassembled WGS sequence"/>
</dbReference>
<dbReference type="EMBL" id="BAAADS010000006">
    <property type="protein sequence ID" value="GAA0594950.1"/>
    <property type="molecule type" value="Genomic_DNA"/>
</dbReference>
<sequence>MMVMEYEVFPQRWGYRQIITSPIKGIVESIMVESGEKIQGQQILAMIREEQGNVKQILTGVDGVVEALDVKVGDKVVRGDVVLFIKEDL</sequence>
<name>A0ABP3QPK1_9BACI</name>
<evidence type="ECO:0008006" key="3">
    <source>
        <dbReference type="Google" id="ProtNLM"/>
    </source>
</evidence>
<organism evidence="1 2">
    <name type="scientific">Virgibacillus siamensis</name>
    <dbReference type="NCBI Taxonomy" id="480071"/>
    <lineage>
        <taxon>Bacteria</taxon>
        <taxon>Bacillati</taxon>
        <taxon>Bacillota</taxon>
        <taxon>Bacilli</taxon>
        <taxon>Bacillales</taxon>
        <taxon>Bacillaceae</taxon>
        <taxon>Virgibacillus</taxon>
    </lineage>
</organism>
<keyword evidence="2" id="KW-1185">Reference proteome</keyword>
<accession>A0ABP3QPK1</accession>
<protein>
    <recommendedName>
        <fullName evidence="3">Biotin/lipoyl-binding protein</fullName>
    </recommendedName>
</protein>
<dbReference type="RefSeq" id="WP_343810661.1">
    <property type="nucleotide sequence ID" value="NZ_BAAADS010000006.1"/>
</dbReference>
<comment type="caution">
    <text evidence="1">The sequence shown here is derived from an EMBL/GenBank/DDBJ whole genome shotgun (WGS) entry which is preliminary data.</text>
</comment>
<dbReference type="InterPro" id="IPR011053">
    <property type="entry name" value="Single_hybrid_motif"/>
</dbReference>
<reference evidence="2" key="1">
    <citation type="journal article" date="2019" name="Int. J. Syst. Evol. Microbiol.">
        <title>The Global Catalogue of Microorganisms (GCM) 10K type strain sequencing project: providing services to taxonomists for standard genome sequencing and annotation.</title>
        <authorList>
            <consortium name="The Broad Institute Genomics Platform"/>
            <consortium name="The Broad Institute Genome Sequencing Center for Infectious Disease"/>
            <person name="Wu L."/>
            <person name="Ma J."/>
        </authorList>
    </citation>
    <scope>NUCLEOTIDE SEQUENCE [LARGE SCALE GENOMIC DNA]</scope>
    <source>
        <strain evidence="2">JCM 15395</strain>
    </source>
</reference>
<evidence type="ECO:0000313" key="2">
    <source>
        <dbReference type="Proteomes" id="UP001500866"/>
    </source>
</evidence>
<dbReference type="Gene3D" id="2.40.50.100">
    <property type="match status" value="1"/>
</dbReference>
<dbReference type="SUPFAM" id="SSF51230">
    <property type="entry name" value="Single hybrid motif"/>
    <property type="match status" value="1"/>
</dbReference>